<evidence type="ECO:0008006" key="9">
    <source>
        <dbReference type="Google" id="ProtNLM"/>
    </source>
</evidence>
<dbReference type="GO" id="GO:0005634">
    <property type="term" value="C:nucleus"/>
    <property type="evidence" value="ECO:0007669"/>
    <property type="project" value="UniProtKB-SubCell"/>
</dbReference>
<feature type="region of interest" description="Disordered" evidence="4">
    <location>
        <begin position="206"/>
        <end position="226"/>
    </location>
</feature>
<dbReference type="InterPro" id="IPR007872">
    <property type="entry name" value="DPH_MB_dom"/>
</dbReference>
<protein>
    <recommendedName>
        <fullName evidence="9">J domain-containing protein</fullName>
    </recommendedName>
</protein>
<feature type="domain" description="J" evidence="5">
    <location>
        <begin position="12"/>
        <end position="83"/>
    </location>
</feature>
<dbReference type="PROSITE" id="PS50076">
    <property type="entry name" value="DNAJ_2"/>
    <property type="match status" value="1"/>
</dbReference>
<accession>A0A8J5WD71</accession>
<dbReference type="CDD" id="cd06257">
    <property type="entry name" value="DnaJ"/>
    <property type="match status" value="1"/>
</dbReference>
<keyword evidence="8" id="KW-1185">Reference proteome</keyword>
<evidence type="ECO:0000256" key="2">
    <source>
        <dbReference type="ARBA" id="ARBA00004496"/>
    </source>
</evidence>
<sequence>MLLSSSIFAQRTYYEVLSVNEGASYDEVRAGYRAAILNAHPDKCQAKLDSLVLSDGQGEFFSVQKAWEVLRDAKSRLEYDKQLQMSRQNSANIAYEIEIEEMTIESTGDATELIYPCRCEDHLSISSFDLGEMGILIDEDGEIYSQSSDCASASVVLSCGSCSLKTRSYNNQDPTAPICPVVPGFAFYPFFDSTIRATTVAIGGSVSSIPSPTPPPSPPHSPRFQARDLIQSPNRGCIEGTIVRGSEQPVYIECLSSWSSRPRMG</sequence>
<dbReference type="PROSITE" id="PS51074">
    <property type="entry name" value="DPH_MB"/>
    <property type="match status" value="1"/>
</dbReference>
<dbReference type="InterPro" id="IPR018253">
    <property type="entry name" value="DnaJ_domain_CS"/>
</dbReference>
<organism evidence="7 8">
    <name type="scientific">Zizania palustris</name>
    <name type="common">Northern wild rice</name>
    <dbReference type="NCBI Taxonomy" id="103762"/>
    <lineage>
        <taxon>Eukaryota</taxon>
        <taxon>Viridiplantae</taxon>
        <taxon>Streptophyta</taxon>
        <taxon>Embryophyta</taxon>
        <taxon>Tracheophyta</taxon>
        <taxon>Spermatophyta</taxon>
        <taxon>Magnoliopsida</taxon>
        <taxon>Liliopsida</taxon>
        <taxon>Poales</taxon>
        <taxon>Poaceae</taxon>
        <taxon>BOP clade</taxon>
        <taxon>Oryzoideae</taxon>
        <taxon>Oryzeae</taxon>
        <taxon>Zizaniinae</taxon>
        <taxon>Zizania</taxon>
    </lineage>
</organism>
<dbReference type="EMBL" id="JAAALK010000082">
    <property type="protein sequence ID" value="KAG8087410.1"/>
    <property type="molecule type" value="Genomic_DNA"/>
</dbReference>
<evidence type="ECO:0000313" key="7">
    <source>
        <dbReference type="EMBL" id="KAG8087410.1"/>
    </source>
</evidence>
<evidence type="ECO:0000259" key="6">
    <source>
        <dbReference type="PROSITE" id="PS51074"/>
    </source>
</evidence>
<dbReference type="GO" id="GO:0017183">
    <property type="term" value="P:protein histidyl modification to diphthamide"/>
    <property type="evidence" value="ECO:0007669"/>
    <property type="project" value="InterPro"/>
</dbReference>
<dbReference type="Pfam" id="PF05207">
    <property type="entry name" value="Zn_ribbon_CSL"/>
    <property type="match status" value="1"/>
</dbReference>
<evidence type="ECO:0000313" key="8">
    <source>
        <dbReference type="Proteomes" id="UP000729402"/>
    </source>
</evidence>
<dbReference type="OrthoDB" id="66964at2759"/>
<dbReference type="FunFam" id="3.10.660.10:FF:000003">
    <property type="entry name" value="DNAJ heat shock N-terminal domain-containing protein-like"/>
    <property type="match status" value="1"/>
</dbReference>
<gene>
    <name evidence="7" type="ORF">GUJ93_ZPchr0010g9111</name>
</gene>
<dbReference type="PANTHER" id="PTHR21454">
    <property type="entry name" value="DPH3 HOMOLOG-RELATED"/>
    <property type="match status" value="1"/>
</dbReference>
<reference evidence="7" key="1">
    <citation type="journal article" date="2021" name="bioRxiv">
        <title>Whole Genome Assembly and Annotation of Northern Wild Rice, Zizania palustris L., Supports a Whole Genome Duplication in the Zizania Genus.</title>
        <authorList>
            <person name="Haas M."/>
            <person name="Kono T."/>
            <person name="Macchietto M."/>
            <person name="Millas R."/>
            <person name="McGilp L."/>
            <person name="Shao M."/>
            <person name="Duquette J."/>
            <person name="Hirsch C.N."/>
            <person name="Kimball J."/>
        </authorList>
    </citation>
    <scope>NUCLEOTIDE SEQUENCE</scope>
    <source>
        <tissue evidence="7">Fresh leaf tissue</tissue>
    </source>
</reference>
<dbReference type="InterPro" id="IPR044248">
    <property type="entry name" value="DPH3/4-like"/>
</dbReference>
<dbReference type="InterPro" id="IPR001623">
    <property type="entry name" value="DnaJ_domain"/>
</dbReference>
<dbReference type="AlphaFoldDB" id="A0A8J5WD71"/>
<evidence type="ECO:0000259" key="5">
    <source>
        <dbReference type="PROSITE" id="PS50076"/>
    </source>
</evidence>
<dbReference type="GO" id="GO:0005829">
    <property type="term" value="C:cytosol"/>
    <property type="evidence" value="ECO:0007669"/>
    <property type="project" value="TreeGrafter"/>
</dbReference>
<dbReference type="FunFam" id="1.10.287.110:FF:000093">
    <property type="entry name" value="DNAJ heat shock N-terminal domain-containing protein-like"/>
    <property type="match status" value="1"/>
</dbReference>
<dbReference type="Pfam" id="PF00226">
    <property type="entry name" value="DnaJ"/>
    <property type="match status" value="1"/>
</dbReference>
<proteinExistence type="predicted"/>
<dbReference type="GO" id="GO:0046872">
    <property type="term" value="F:metal ion binding"/>
    <property type="evidence" value="ECO:0007669"/>
    <property type="project" value="InterPro"/>
</dbReference>
<feature type="compositionally biased region" description="Pro residues" evidence="4">
    <location>
        <begin position="211"/>
        <end position="221"/>
    </location>
</feature>
<reference evidence="7" key="2">
    <citation type="submission" date="2021-02" db="EMBL/GenBank/DDBJ databases">
        <authorList>
            <person name="Kimball J.A."/>
            <person name="Haas M.W."/>
            <person name="Macchietto M."/>
            <person name="Kono T."/>
            <person name="Duquette J."/>
            <person name="Shao M."/>
        </authorList>
    </citation>
    <scope>NUCLEOTIDE SEQUENCE</scope>
    <source>
        <tissue evidence="7">Fresh leaf tissue</tissue>
    </source>
</reference>
<dbReference type="PROSITE" id="PS00636">
    <property type="entry name" value="DNAJ_1"/>
    <property type="match status" value="1"/>
</dbReference>
<dbReference type="Proteomes" id="UP000729402">
    <property type="component" value="Unassembled WGS sequence"/>
</dbReference>
<feature type="domain" description="DPH-type MB" evidence="6">
    <location>
        <begin position="93"/>
        <end position="171"/>
    </location>
</feature>
<name>A0A8J5WD71_ZIZPA</name>
<evidence type="ECO:0000256" key="1">
    <source>
        <dbReference type="ARBA" id="ARBA00004123"/>
    </source>
</evidence>
<dbReference type="PANTHER" id="PTHR21454:SF36">
    <property type="entry name" value="OS08G0474600 PROTEIN"/>
    <property type="match status" value="1"/>
</dbReference>
<comment type="caution">
    <text evidence="7">The sequence shown here is derived from an EMBL/GenBank/DDBJ whole genome shotgun (WGS) entry which is preliminary data.</text>
</comment>
<keyword evidence="3" id="KW-0539">Nucleus</keyword>
<comment type="subcellular location">
    <subcellularLocation>
        <location evidence="2">Cytoplasm</location>
    </subcellularLocation>
    <subcellularLocation>
        <location evidence="1">Nucleus</location>
    </subcellularLocation>
</comment>
<evidence type="ECO:0000256" key="4">
    <source>
        <dbReference type="SAM" id="MobiDB-lite"/>
    </source>
</evidence>
<dbReference type="SMART" id="SM00271">
    <property type="entry name" value="DnaJ"/>
    <property type="match status" value="1"/>
</dbReference>
<evidence type="ECO:0000256" key="3">
    <source>
        <dbReference type="ARBA" id="ARBA00023242"/>
    </source>
</evidence>